<dbReference type="EMBL" id="JAATIS010000147">
    <property type="protein sequence ID" value="KAG2469974.1"/>
    <property type="molecule type" value="Genomic_DNA"/>
</dbReference>
<evidence type="ECO:0000256" key="6">
    <source>
        <dbReference type="SAM" id="Coils"/>
    </source>
</evidence>
<feature type="compositionally biased region" description="Low complexity" evidence="7">
    <location>
        <begin position="557"/>
        <end position="570"/>
    </location>
</feature>
<dbReference type="GO" id="GO:0008641">
    <property type="term" value="F:ubiquitin-like modifier activating enzyme activity"/>
    <property type="evidence" value="ECO:0007669"/>
    <property type="project" value="InterPro"/>
</dbReference>
<feature type="compositionally biased region" description="Polar residues" evidence="7">
    <location>
        <begin position="539"/>
        <end position="556"/>
    </location>
</feature>
<name>A0A8X7XMG1_POLSE</name>
<dbReference type="InterPro" id="IPR032198">
    <property type="entry name" value="E2F_CC-MB"/>
</dbReference>
<dbReference type="Pfam" id="PF02319">
    <property type="entry name" value="WHD_E2F_TDP"/>
    <property type="match status" value="1"/>
</dbReference>
<keyword evidence="2 5" id="KW-0805">Transcription regulation</keyword>
<comment type="subcellular location">
    <subcellularLocation>
        <location evidence="5">Nucleus</location>
    </subcellularLocation>
</comment>
<dbReference type="GO" id="GO:0000981">
    <property type="term" value="F:DNA-binding transcription factor activity, RNA polymerase II-specific"/>
    <property type="evidence" value="ECO:0007669"/>
    <property type="project" value="TreeGrafter"/>
</dbReference>
<evidence type="ECO:0000256" key="4">
    <source>
        <dbReference type="ARBA" id="ARBA00023163"/>
    </source>
</evidence>
<dbReference type="GO" id="GO:0046983">
    <property type="term" value="F:protein dimerization activity"/>
    <property type="evidence" value="ECO:0007669"/>
    <property type="project" value="InterPro"/>
</dbReference>
<dbReference type="InterPro" id="IPR015633">
    <property type="entry name" value="E2F"/>
</dbReference>
<protein>
    <submittedName>
        <fullName evidence="9">E2F4 factor</fullName>
    </submittedName>
</protein>
<dbReference type="GO" id="GO:0090575">
    <property type="term" value="C:RNA polymerase II transcription regulator complex"/>
    <property type="evidence" value="ECO:0007669"/>
    <property type="project" value="TreeGrafter"/>
</dbReference>
<evidence type="ECO:0000256" key="2">
    <source>
        <dbReference type="ARBA" id="ARBA00023015"/>
    </source>
</evidence>
<evidence type="ECO:0000256" key="3">
    <source>
        <dbReference type="ARBA" id="ARBA00023125"/>
    </source>
</evidence>
<feature type="compositionally biased region" description="Low complexity" evidence="7">
    <location>
        <begin position="481"/>
        <end position="496"/>
    </location>
</feature>
<evidence type="ECO:0000256" key="1">
    <source>
        <dbReference type="ARBA" id="ARBA00010940"/>
    </source>
</evidence>
<dbReference type="PANTHER" id="PTHR12081:SF42">
    <property type="entry name" value="TRANSCRIPTION FACTOR E2F4"/>
    <property type="match status" value="1"/>
</dbReference>
<dbReference type="AlphaFoldDB" id="A0A8X7XMG1"/>
<dbReference type="GO" id="GO:0000978">
    <property type="term" value="F:RNA polymerase II cis-regulatory region sequence-specific DNA binding"/>
    <property type="evidence" value="ECO:0007669"/>
    <property type="project" value="InterPro"/>
</dbReference>
<dbReference type="InterPro" id="IPR037241">
    <property type="entry name" value="E2F-DP_heterodim"/>
</dbReference>
<dbReference type="PANTHER" id="PTHR12081">
    <property type="entry name" value="TRANSCRIPTION FACTOR E2F"/>
    <property type="match status" value="1"/>
</dbReference>
<evidence type="ECO:0000313" key="9">
    <source>
        <dbReference type="EMBL" id="KAG2469974.1"/>
    </source>
</evidence>
<feature type="region of interest" description="Disordered" evidence="7">
    <location>
        <begin position="450"/>
        <end position="570"/>
    </location>
</feature>
<accession>A0A8X7XMG1</accession>
<evidence type="ECO:0000256" key="5">
    <source>
        <dbReference type="RuleBase" id="RU003796"/>
    </source>
</evidence>
<dbReference type="InterPro" id="IPR003316">
    <property type="entry name" value="E2F_WHTH_DNA-bd_dom"/>
</dbReference>
<comment type="similarity">
    <text evidence="1 5">Belongs to the E2F/DP family.</text>
</comment>
<evidence type="ECO:0000259" key="8">
    <source>
        <dbReference type="SMART" id="SM01372"/>
    </source>
</evidence>
<reference evidence="9 10" key="1">
    <citation type="journal article" date="2021" name="Cell">
        <title>Tracing the genetic footprints of vertebrate landing in non-teleost ray-finned fishes.</title>
        <authorList>
            <person name="Bi X."/>
            <person name="Wang K."/>
            <person name="Yang L."/>
            <person name="Pan H."/>
            <person name="Jiang H."/>
            <person name="Wei Q."/>
            <person name="Fang M."/>
            <person name="Yu H."/>
            <person name="Zhu C."/>
            <person name="Cai Y."/>
            <person name="He Y."/>
            <person name="Gan X."/>
            <person name="Zeng H."/>
            <person name="Yu D."/>
            <person name="Zhu Y."/>
            <person name="Jiang H."/>
            <person name="Qiu Q."/>
            <person name="Yang H."/>
            <person name="Zhang Y.E."/>
            <person name="Wang W."/>
            <person name="Zhu M."/>
            <person name="He S."/>
            <person name="Zhang G."/>
        </authorList>
    </citation>
    <scope>NUCLEOTIDE SEQUENCE [LARGE SCALE GENOMIC DNA]</scope>
    <source>
        <strain evidence="9">Bchr_013</strain>
    </source>
</reference>
<comment type="caution">
    <text evidence="9">The sequence shown here is derived from an EMBL/GenBank/DDBJ whole genome shotgun (WGS) entry which is preliminary data.</text>
</comment>
<dbReference type="Gene3D" id="1.10.10.10">
    <property type="entry name" value="Winged helix-like DNA-binding domain superfamily/Winged helix DNA-binding domain"/>
    <property type="match status" value="1"/>
</dbReference>
<dbReference type="CDD" id="cd14660">
    <property type="entry name" value="E2F_DD"/>
    <property type="match status" value="1"/>
</dbReference>
<gene>
    <name evidence="9" type="primary">E2f4</name>
    <name evidence="9" type="ORF">GTO96_0022671</name>
</gene>
<dbReference type="InterPro" id="IPR036390">
    <property type="entry name" value="WH_DNA-bd_sf"/>
</dbReference>
<dbReference type="Pfam" id="PF16421">
    <property type="entry name" value="E2F_CC-MB"/>
    <property type="match status" value="1"/>
</dbReference>
<organism evidence="9 10">
    <name type="scientific">Polypterus senegalus</name>
    <name type="common">Senegal bichir</name>
    <dbReference type="NCBI Taxonomy" id="55291"/>
    <lineage>
        <taxon>Eukaryota</taxon>
        <taxon>Metazoa</taxon>
        <taxon>Chordata</taxon>
        <taxon>Craniata</taxon>
        <taxon>Vertebrata</taxon>
        <taxon>Euteleostomi</taxon>
        <taxon>Actinopterygii</taxon>
        <taxon>Polypteriformes</taxon>
        <taxon>Polypteridae</taxon>
        <taxon>Polypterus</taxon>
    </lineage>
</organism>
<evidence type="ECO:0000313" key="10">
    <source>
        <dbReference type="Proteomes" id="UP000886611"/>
    </source>
</evidence>
<dbReference type="InterPro" id="IPR035985">
    <property type="entry name" value="Ubiquitin-activating_enz"/>
</dbReference>
<dbReference type="FunFam" id="1.10.10.10:FF:000430">
    <property type="entry name" value="Transcription factor E2F4"/>
    <property type="match status" value="1"/>
</dbReference>
<feature type="non-terminal residue" evidence="9">
    <location>
        <position position="1"/>
    </location>
</feature>
<sequence length="652" mass="71927">MMGRKKSKQMDNAGKYSTFAIGTVIEETASGQDRREKRTLEDSVRNENRAYAATELLQELNSDVSGNFVEEYIAKIIYDFVECWNTSLSLSDIWACWIHEIIDKGTHCYREKAKEDAAVVSNYVASLLQSVGRPSESISEQEIRLFSSYMDNPDNEMVLYLMLRAVDRFYQQHGRYPGVYNCQVEDDIGKLKSCVNSLLQEYTLSVNVKDDYIHEFCRYGSAEPHTVAAYLGVLAPKRGAGDGRRLLVQDRPDDRGGADSGRIGSSFGKCRIGLPWAFPAWEVPDLLLADTRHDLMGISMQVDGVTAADTLAVRQKRRIYDITNVLEGIGLIEKKSKNSIQWKGVGPGCNTREIADKLIDLKAELEDLERREHELDQQRVWVQQSIKNVTDDIQNSDTLLAIRAPSGTQLEVPVPEGVQNGQKKYQIHLKSASGPIEVLLVNKDTASSPPVVLPVPPPEDLIQNLPQAPATPVCSTSPKRTSLPSHPSTPQQPSTPAITGHTSHQSTPMSSSLGSCSAVQAVSATDPSSNARNEPELTPPTTDAPTNQTTSLDTQPLQSSASLDSSTNLSSVTLEPIKSDPAELLDFPKELSEMFDPTKECMSAELLEELMSSEVFAPLLRLSPPPGDHDYIYNLDESEGLCDLFDVPILNL</sequence>
<dbReference type="SUPFAM" id="SSF46785">
    <property type="entry name" value="Winged helix' DNA-binding domain"/>
    <property type="match status" value="1"/>
</dbReference>
<keyword evidence="5" id="KW-0539">Nucleus</keyword>
<dbReference type="Proteomes" id="UP000886611">
    <property type="component" value="Unassembled WGS sequence"/>
</dbReference>
<feature type="compositionally biased region" description="Polar residues" evidence="7">
    <location>
        <begin position="500"/>
        <end position="532"/>
    </location>
</feature>
<keyword evidence="3 5" id="KW-0238">DNA-binding</keyword>
<feature type="non-terminal residue" evidence="9">
    <location>
        <position position="652"/>
    </location>
</feature>
<keyword evidence="6" id="KW-0175">Coiled coil</keyword>
<dbReference type="Gene3D" id="3.40.50.720">
    <property type="entry name" value="NAD(P)-binding Rossmann-like Domain"/>
    <property type="match status" value="1"/>
</dbReference>
<feature type="coiled-coil region" evidence="6">
    <location>
        <begin position="351"/>
        <end position="378"/>
    </location>
</feature>
<keyword evidence="4 5" id="KW-0804">Transcription</keyword>
<dbReference type="Gene3D" id="6.10.250.540">
    <property type="match status" value="1"/>
</dbReference>
<dbReference type="InterPro" id="IPR036388">
    <property type="entry name" value="WH-like_DNA-bd_sf"/>
</dbReference>
<dbReference type="SMART" id="SM01372">
    <property type="entry name" value="E2F_TDP"/>
    <property type="match status" value="1"/>
</dbReference>
<proteinExistence type="inferred from homology"/>
<evidence type="ECO:0000256" key="7">
    <source>
        <dbReference type="SAM" id="MobiDB-lite"/>
    </source>
</evidence>
<feature type="domain" description="E2F/DP family winged-helix DNA-binding" evidence="8">
    <location>
        <begin position="262"/>
        <end position="344"/>
    </location>
</feature>
<dbReference type="SUPFAM" id="SSF69572">
    <property type="entry name" value="Activating enzymes of the ubiquitin-like proteins"/>
    <property type="match status" value="1"/>
</dbReference>
<keyword evidence="10" id="KW-1185">Reference proteome</keyword>
<dbReference type="SUPFAM" id="SSF144074">
    <property type="entry name" value="E2F-DP heterodimerization region"/>
    <property type="match status" value="1"/>
</dbReference>